<dbReference type="RefSeq" id="WP_116755432.1">
    <property type="nucleotide sequence ID" value="NZ_JBHUEX010000001.1"/>
</dbReference>
<gene>
    <name evidence="3" type="ORF">DDQ50_04235</name>
</gene>
<protein>
    <recommendedName>
        <fullName evidence="2">GIY-YIG domain-containing protein</fullName>
    </recommendedName>
</protein>
<comment type="caution">
    <text evidence="3">The sequence shown here is derived from an EMBL/GenBank/DDBJ whole genome shotgun (WGS) entry which is preliminary data.</text>
</comment>
<proteinExistence type="inferred from homology"/>
<keyword evidence="4" id="KW-1185">Reference proteome</keyword>
<sequence>MGWVYILECSDATLYVGSTSALAQRFEQHQRGEGAAYTRRRLPVRLIWCARFDRISEAFAFEKKVQGWSRAKKLALIEGRYDSGLWARGVKPSRMHIRTDHLPTITPW</sequence>
<organism evidence="3 4">
    <name type="scientific">Amnibacterium flavum</name>
    <dbReference type="NCBI Taxonomy" id="2173173"/>
    <lineage>
        <taxon>Bacteria</taxon>
        <taxon>Bacillati</taxon>
        <taxon>Actinomycetota</taxon>
        <taxon>Actinomycetes</taxon>
        <taxon>Micrococcales</taxon>
        <taxon>Microbacteriaceae</taxon>
        <taxon>Amnibacterium</taxon>
    </lineage>
</organism>
<dbReference type="InterPro" id="IPR000305">
    <property type="entry name" value="GIY-YIG_endonuc"/>
</dbReference>
<dbReference type="Pfam" id="PF01541">
    <property type="entry name" value="GIY-YIG"/>
    <property type="match status" value="1"/>
</dbReference>
<evidence type="ECO:0000256" key="1">
    <source>
        <dbReference type="ARBA" id="ARBA00007435"/>
    </source>
</evidence>
<dbReference type="Gene3D" id="3.40.1440.10">
    <property type="entry name" value="GIY-YIG endonuclease"/>
    <property type="match status" value="1"/>
</dbReference>
<accession>A0A2V1HY71</accession>
<dbReference type="EMBL" id="QEOP01000001">
    <property type="protein sequence ID" value="PVZ95697.1"/>
    <property type="molecule type" value="Genomic_DNA"/>
</dbReference>
<name>A0A2V1HY71_9MICO</name>
<dbReference type="OrthoDB" id="9797095at2"/>
<comment type="similarity">
    <text evidence="1">Belongs to the UPF0213 family.</text>
</comment>
<evidence type="ECO:0000259" key="2">
    <source>
        <dbReference type="PROSITE" id="PS50164"/>
    </source>
</evidence>
<reference evidence="3 4" key="1">
    <citation type="submission" date="2018-05" db="EMBL/GenBank/DDBJ databases">
        <title>Amnibacterium sp. M8JJ-5, whole genome shotgun sequence.</title>
        <authorList>
            <person name="Tuo L."/>
        </authorList>
    </citation>
    <scope>NUCLEOTIDE SEQUENCE [LARGE SCALE GENOMIC DNA]</scope>
    <source>
        <strain evidence="3 4">M8JJ-5</strain>
    </source>
</reference>
<evidence type="ECO:0000313" key="3">
    <source>
        <dbReference type="EMBL" id="PVZ95697.1"/>
    </source>
</evidence>
<dbReference type="Proteomes" id="UP000244893">
    <property type="component" value="Unassembled WGS sequence"/>
</dbReference>
<dbReference type="PANTHER" id="PTHR34477:SF1">
    <property type="entry name" value="UPF0213 PROTEIN YHBQ"/>
    <property type="match status" value="1"/>
</dbReference>
<dbReference type="AlphaFoldDB" id="A0A2V1HY71"/>
<dbReference type="SUPFAM" id="SSF82771">
    <property type="entry name" value="GIY-YIG endonuclease"/>
    <property type="match status" value="1"/>
</dbReference>
<dbReference type="InterPro" id="IPR035901">
    <property type="entry name" value="GIY-YIG_endonuc_sf"/>
</dbReference>
<evidence type="ECO:0000313" key="4">
    <source>
        <dbReference type="Proteomes" id="UP000244893"/>
    </source>
</evidence>
<feature type="domain" description="GIY-YIG" evidence="2">
    <location>
        <begin position="1"/>
        <end position="75"/>
    </location>
</feature>
<dbReference type="PROSITE" id="PS50164">
    <property type="entry name" value="GIY_YIG"/>
    <property type="match status" value="1"/>
</dbReference>
<dbReference type="CDD" id="cd10456">
    <property type="entry name" value="GIY-YIG_UPF0213"/>
    <property type="match status" value="1"/>
</dbReference>
<dbReference type="PANTHER" id="PTHR34477">
    <property type="entry name" value="UPF0213 PROTEIN YHBQ"/>
    <property type="match status" value="1"/>
</dbReference>
<dbReference type="InterPro" id="IPR050190">
    <property type="entry name" value="UPF0213_domain"/>
</dbReference>